<sequence length="287" mass="32351">MSTHSRLASDRYLHFPPNFHRANEYLSFAVNISSDNEDEEQEYEKELDDVEISLKEWVIVKAEEANIRLSNNFVPQISSLSQQRKSIRVSCDRESVDSGRTNSQHSAEAPIDIFSVVNRTFELTSFDALLKEARACKVITLDGLNQSLFQTTSFMKMFKSPESSKNNNEEDDDDDEDDIDEPLVTATEVPQGDEHIQVDEDRNNNANKSLTEPYKLIGLSAQGIGKNIACTGAKNIELLGLQSGLKSSSQVYSFEYQEPSEQDMAKYRRYACMAQPNVDASTAAIYF</sequence>
<dbReference type="AlphaFoldDB" id="A0A915EQQ7"/>
<dbReference type="WBParaSite" id="jg8792">
    <property type="protein sequence ID" value="jg8792"/>
    <property type="gene ID" value="jg8792"/>
</dbReference>
<name>A0A915EQQ7_9BILA</name>
<organism evidence="2 3">
    <name type="scientific">Ditylenchus dipsaci</name>
    <dbReference type="NCBI Taxonomy" id="166011"/>
    <lineage>
        <taxon>Eukaryota</taxon>
        <taxon>Metazoa</taxon>
        <taxon>Ecdysozoa</taxon>
        <taxon>Nematoda</taxon>
        <taxon>Chromadorea</taxon>
        <taxon>Rhabditida</taxon>
        <taxon>Tylenchina</taxon>
        <taxon>Tylenchomorpha</taxon>
        <taxon>Sphaerularioidea</taxon>
        <taxon>Anguinidae</taxon>
        <taxon>Anguininae</taxon>
        <taxon>Ditylenchus</taxon>
    </lineage>
</organism>
<evidence type="ECO:0000256" key="1">
    <source>
        <dbReference type="SAM" id="MobiDB-lite"/>
    </source>
</evidence>
<evidence type="ECO:0000313" key="2">
    <source>
        <dbReference type="Proteomes" id="UP000887574"/>
    </source>
</evidence>
<feature type="compositionally biased region" description="Acidic residues" evidence="1">
    <location>
        <begin position="169"/>
        <end position="179"/>
    </location>
</feature>
<dbReference type="Proteomes" id="UP000887574">
    <property type="component" value="Unplaced"/>
</dbReference>
<feature type="region of interest" description="Disordered" evidence="1">
    <location>
        <begin position="159"/>
        <end position="179"/>
    </location>
</feature>
<evidence type="ECO:0000313" key="3">
    <source>
        <dbReference type="WBParaSite" id="jg8792"/>
    </source>
</evidence>
<keyword evidence="2" id="KW-1185">Reference proteome</keyword>
<proteinExistence type="predicted"/>
<reference evidence="3" key="1">
    <citation type="submission" date="2022-11" db="UniProtKB">
        <authorList>
            <consortium name="WormBaseParasite"/>
        </authorList>
    </citation>
    <scope>IDENTIFICATION</scope>
</reference>
<accession>A0A915EQQ7</accession>
<protein>
    <submittedName>
        <fullName evidence="3">Uncharacterized protein</fullName>
    </submittedName>
</protein>